<evidence type="ECO:0000313" key="2">
    <source>
        <dbReference type="EMBL" id="UUI70992.1"/>
    </source>
</evidence>
<organism evidence="2 3">
    <name type="scientific">Cellulomonas xiejunii</name>
    <dbReference type="NCBI Taxonomy" id="2968083"/>
    <lineage>
        <taxon>Bacteria</taxon>
        <taxon>Bacillati</taxon>
        <taxon>Actinomycetota</taxon>
        <taxon>Actinomycetes</taxon>
        <taxon>Micrococcales</taxon>
        <taxon>Cellulomonadaceae</taxon>
        <taxon>Cellulomonas</taxon>
    </lineage>
</organism>
<name>A0ABY5KKH2_9CELL</name>
<sequence length="73" mass="7673">MSTTTSPVPRTADGRKLAIALGVVRGTVPAPKLPPMTAHIVPGSSPLEASGWSTEDETAPHAVRLHPRHPKHP</sequence>
<dbReference type="RefSeq" id="WP_227576327.1">
    <property type="nucleotide sequence ID" value="NZ_CP101987.1"/>
</dbReference>
<protein>
    <submittedName>
        <fullName evidence="2">Uncharacterized protein</fullName>
    </submittedName>
</protein>
<accession>A0ABY5KKH2</accession>
<dbReference type="EMBL" id="CP101987">
    <property type="protein sequence ID" value="UUI70992.1"/>
    <property type="molecule type" value="Genomic_DNA"/>
</dbReference>
<keyword evidence="3" id="KW-1185">Reference proteome</keyword>
<evidence type="ECO:0000313" key="3">
    <source>
        <dbReference type="Proteomes" id="UP001316384"/>
    </source>
</evidence>
<feature type="compositionally biased region" description="Basic residues" evidence="1">
    <location>
        <begin position="63"/>
        <end position="73"/>
    </location>
</feature>
<gene>
    <name evidence="2" type="ORF">NP048_14500</name>
</gene>
<reference evidence="2 3" key="1">
    <citation type="submission" date="2022-07" db="EMBL/GenBank/DDBJ databases">
        <title>Novel species in genus cellulomonas.</title>
        <authorList>
            <person name="Ye L."/>
        </authorList>
    </citation>
    <scope>NUCLEOTIDE SEQUENCE [LARGE SCALE GENOMIC DNA]</scope>
    <source>
        <strain evidence="3">zg-B89</strain>
    </source>
</reference>
<proteinExistence type="predicted"/>
<feature type="region of interest" description="Disordered" evidence="1">
    <location>
        <begin position="29"/>
        <end position="73"/>
    </location>
</feature>
<evidence type="ECO:0000256" key="1">
    <source>
        <dbReference type="SAM" id="MobiDB-lite"/>
    </source>
</evidence>
<dbReference type="Proteomes" id="UP001316384">
    <property type="component" value="Chromosome"/>
</dbReference>